<keyword evidence="1" id="KW-1133">Transmembrane helix</keyword>
<accession>A0A6A8DDD1</accession>
<proteinExistence type="predicted"/>
<dbReference type="EMBL" id="WJNG01000008">
    <property type="protein sequence ID" value="MRH43250.1"/>
    <property type="molecule type" value="Genomic_DNA"/>
</dbReference>
<dbReference type="AlphaFoldDB" id="A0A6A8DDD1"/>
<protein>
    <submittedName>
        <fullName evidence="2">Uncharacterized protein</fullName>
    </submittedName>
</protein>
<feature type="transmembrane region" description="Helical" evidence="1">
    <location>
        <begin position="6"/>
        <end position="34"/>
    </location>
</feature>
<organism evidence="2 3">
    <name type="scientific">Aquibacillus halophilus</name>
    <dbReference type="NCBI Taxonomy" id="930132"/>
    <lineage>
        <taxon>Bacteria</taxon>
        <taxon>Bacillati</taxon>
        <taxon>Bacillota</taxon>
        <taxon>Bacilli</taxon>
        <taxon>Bacillales</taxon>
        <taxon>Bacillaceae</taxon>
        <taxon>Aquibacillus</taxon>
    </lineage>
</organism>
<name>A0A6A8DDD1_9BACI</name>
<feature type="transmembrane region" description="Helical" evidence="1">
    <location>
        <begin position="41"/>
        <end position="60"/>
    </location>
</feature>
<evidence type="ECO:0000313" key="2">
    <source>
        <dbReference type="EMBL" id="MRH43250.1"/>
    </source>
</evidence>
<comment type="caution">
    <text evidence="2">The sequence shown here is derived from an EMBL/GenBank/DDBJ whole genome shotgun (WGS) entry which is preliminary data.</text>
</comment>
<sequence length="178" mass="20469">MGGGRIIVTLINFTIWILFLLATIFLVYLIYFLVNKRKRKLFRTGMLLLIVVIFLGIFYAPTQTHIDTSKNYSITFYTGNTSFAITDKKQVSRVISLVNSQTLIRNTEKTIFGVTRLPSDDTITIRIVGINVPYHDLFVVRKDDYKQSFANINEQYYSILSAKSFVKEVVNLVSDYAQ</sequence>
<evidence type="ECO:0000256" key="1">
    <source>
        <dbReference type="SAM" id="Phobius"/>
    </source>
</evidence>
<dbReference type="Proteomes" id="UP000799092">
    <property type="component" value="Unassembled WGS sequence"/>
</dbReference>
<keyword evidence="3" id="KW-1185">Reference proteome</keyword>
<evidence type="ECO:0000313" key="3">
    <source>
        <dbReference type="Proteomes" id="UP000799092"/>
    </source>
</evidence>
<gene>
    <name evidence="2" type="ORF">GH741_11220</name>
</gene>
<keyword evidence="1" id="KW-0812">Transmembrane</keyword>
<reference evidence="2" key="1">
    <citation type="submission" date="2019-11" db="EMBL/GenBank/DDBJ databases">
        <authorList>
            <person name="Li J."/>
        </authorList>
    </citation>
    <scope>NUCLEOTIDE SEQUENCE</scope>
    <source>
        <strain evidence="2">B6B</strain>
    </source>
</reference>
<keyword evidence="1" id="KW-0472">Membrane</keyword>
<dbReference type="RefSeq" id="WP_153736885.1">
    <property type="nucleotide sequence ID" value="NZ_WJNG01000008.1"/>
</dbReference>